<feature type="non-terminal residue" evidence="2">
    <location>
        <position position="1"/>
    </location>
</feature>
<dbReference type="Proteomes" id="UP000663860">
    <property type="component" value="Unassembled WGS sequence"/>
</dbReference>
<evidence type="ECO:0000313" key="3">
    <source>
        <dbReference type="Proteomes" id="UP000663860"/>
    </source>
</evidence>
<reference evidence="2" key="1">
    <citation type="submission" date="2021-02" db="EMBL/GenBank/DDBJ databases">
        <authorList>
            <person name="Nowell W R."/>
        </authorList>
    </citation>
    <scope>NUCLEOTIDE SEQUENCE</scope>
</reference>
<dbReference type="EMBL" id="CAJNOE010004316">
    <property type="protein sequence ID" value="CAF1511249.1"/>
    <property type="molecule type" value="Genomic_DNA"/>
</dbReference>
<feature type="region of interest" description="Disordered" evidence="1">
    <location>
        <begin position="1"/>
        <end position="48"/>
    </location>
</feature>
<comment type="caution">
    <text evidence="2">The sequence shown here is derived from an EMBL/GenBank/DDBJ whole genome shotgun (WGS) entry which is preliminary data.</text>
</comment>
<gene>
    <name evidence="2" type="ORF">IZO911_LOCUS45466</name>
</gene>
<feature type="compositionally biased region" description="Low complexity" evidence="1">
    <location>
        <begin position="17"/>
        <end position="31"/>
    </location>
</feature>
<evidence type="ECO:0000256" key="1">
    <source>
        <dbReference type="SAM" id="MobiDB-lite"/>
    </source>
</evidence>
<evidence type="ECO:0000313" key="2">
    <source>
        <dbReference type="EMBL" id="CAF1511249.1"/>
    </source>
</evidence>
<protein>
    <submittedName>
        <fullName evidence="2">Uncharacterized protein</fullName>
    </submittedName>
</protein>
<organism evidence="2 3">
    <name type="scientific">Adineta steineri</name>
    <dbReference type="NCBI Taxonomy" id="433720"/>
    <lineage>
        <taxon>Eukaryota</taxon>
        <taxon>Metazoa</taxon>
        <taxon>Spiralia</taxon>
        <taxon>Gnathifera</taxon>
        <taxon>Rotifera</taxon>
        <taxon>Eurotatoria</taxon>
        <taxon>Bdelloidea</taxon>
        <taxon>Adinetida</taxon>
        <taxon>Adinetidae</taxon>
        <taxon>Adineta</taxon>
    </lineage>
</organism>
<name>A0A815U0S9_9BILA</name>
<feature type="non-terminal residue" evidence="2">
    <location>
        <position position="191"/>
    </location>
</feature>
<proteinExistence type="predicted"/>
<feature type="region of interest" description="Disordered" evidence="1">
    <location>
        <begin position="116"/>
        <end position="137"/>
    </location>
</feature>
<dbReference type="AlphaFoldDB" id="A0A815U0S9"/>
<accession>A0A815U0S9</accession>
<sequence>LGEISNSGDSLRRQKRLNNSDLNLNGNTNSSYHRSSNDTHKLKRQKSNKYRVLPESSSLLSLPSLFSSSTLTNDSSITLVTNVNQSMKRLLPDETAGDADDELFDITRYHRYHHRMKEQSLTSDDEEEEEEGDEEVLSRNHRGMMDFMDRQIIDAFDQEESLTAALEAEQERTIASLMAEQEDLEQQINNV</sequence>
<feature type="compositionally biased region" description="Acidic residues" evidence="1">
    <location>
        <begin position="123"/>
        <end position="135"/>
    </location>
</feature>